<keyword evidence="4" id="KW-1015">Disulfide bond</keyword>
<keyword evidence="9" id="KW-1185">Reference proteome</keyword>
<dbReference type="FunFam" id="2.60.40.10:FF:000142">
    <property type="entry name" value="V-set domain-containing T-cell activation inhibitor 1"/>
    <property type="match status" value="1"/>
</dbReference>
<reference evidence="8" key="1">
    <citation type="submission" date="2025-08" db="UniProtKB">
        <authorList>
            <consortium name="Ensembl"/>
        </authorList>
    </citation>
    <scope>IDENTIFICATION</scope>
</reference>
<dbReference type="SMART" id="SM00409">
    <property type="entry name" value="IG"/>
    <property type="match status" value="2"/>
</dbReference>
<dbReference type="InterPro" id="IPR003599">
    <property type="entry name" value="Ig_sub"/>
</dbReference>
<comment type="subcellular location">
    <subcellularLocation>
        <location evidence="1">Membrane</location>
    </subcellularLocation>
</comment>
<dbReference type="InterPro" id="IPR013106">
    <property type="entry name" value="Ig_V-set"/>
</dbReference>
<evidence type="ECO:0000256" key="2">
    <source>
        <dbReference type="ARBA" id="ARBA00022729"/>
    </source>
</evidence>
<organism evidence="8 9">
    <name type="scientific">Acanthochromis polyacanthus</name>
    <name type="common">spiny chromis</name>
    <dbReference type="NCBI Taxonomy" id="80966"/>
    <lineage>
        <taxon>Eukaryota</taxon>
        <taxon>Metazoa</taxon>
        <taxon>Chordata</taxon>
        <taxon>Craniata</taxon>
        <taxon>Vertebrata</taxon>
        <taxon>Euteleostomi</taxon>
        <taxon>Actinopterygii</taxon>
        <taxon>Neopterygii</taxon>
        <taxon>Teleostei</taxon>
        <taxon>Neoteleostei</taxon>
        <taxon>Acanthomorphata</taxon>
        <taxon>Ovalentaria</taxon>
        <taxon>Pomacentridae</taxon>
        <taxon>Acanthochromis</taxon>
    </lineage>
</organism>
<dbReference type="Pfam" id="PF07686">
    <property type="entry name" value="V-set"/>
    <property type="match status" value="1"/>
</dbReference>
<dbReference type="STRING" id="80966.ENSAPOP00000004513"/>
<dbReference type="SUPFAM" id="SSF48726">
    <property type="entry name" value="Immunoglobulin"/>
    <property type="match status" value="2"/>
</dbReference>
<dbReference type="GO" id="GO:0001817">
    <property type="term" value="P:regulation of cytokine production"/>
    <property type="evidence" value="ECO:0007669"/>
    <property type="project" value="TreeGrafter"/>
</dbReference>
<evidence type="ECO:0000313" key="8">
    <source>
        <dbReference type="Ensembl" id="ENSAPOP00000004513.1"/>
    </source>
</evidence>
<evidence type="ECO:0000256" key="5">
    <source>
        <dbReference type="ARBA" id="ARBA00023180"/>
    </source>
</evidence>
<dbReference type="InterPro" id="IPR013783">
    <property type="entry name" value="Ig-like_fold"/>
</dbReference>
<dbReference type="InParanoid" id="A0A3Q1EL13"/>
<keyword evidence="2" id="KW-0732">Signal</keyword>
<evidence type="ECO:0000256" key="1">
    <source>
        <dbReference type="ARBA" id="ARBA00004370"/>
    </source>
</evidence>
<keyword evidence="3" id="KW-0472">Membrane</keyword>
<dbReference type="InterPro" id="IPR007110">
    <property type="entry name" value="Ig-like_dom"/>
</dbReference>
<dbReference type="GO" id="GO:0050863">
    <property type="term" value="P:regulation of T cell activation"/>
    <property type="evidence" value="ECO:0007669"/>
    <property type="project" value="UniProtKB-ARBA"/>
</dbReference>
<evidence type="ECO:0000313" key="9">
    <source>
        <dbReference type="Proteomes" id="UP000257200"/>
    </source>
</evidence>
<evidence type="ECO:0000256" key="3">
    <source>
        <dbReference type="ARBA" id="ARBA00023136"/>
    </source>
</evidence>
<dbReference type="Proteomes" id="UP000257200">
    <property type="component" value="Unplaced"/>
</dbReference>
<feature type="domain" description="Ig-like" evidence="7">
    <location>
        <begin position="139"/>
        <end position="224"/>
    </location>
</feature>
<dbReference type="InterPro" id="IPR036179">
    <property type="entry name" value="Ig-like_dom_sf"/>
</dbReference>
<dbReference type="PANTHER" id="PTHR24100">
    <property type="entry name" value="BUTYROPHILIN"/>
    <property type="match status" value="1"/>
</dbReference>
<dbReference type="AlphaFoldDB" id="A0A3Q1EL13"/>
<proteinExistence type="predicted"/>
<keyword evidence="5" id="KW-0325">Glycoprotein</keyword>
<keyword evidence="6" id="KW-0393">Immunoglobulin domain</keyword>
<dbReference type="GO" id="GO:0005102">
    <property type="term" value="F:signaling receptor binding"/>
    <property type="evidence" value="ECO:0007669"/>
    <property type="project" value="TreeGrafter"/>
</dbReference>
<reference evidence="8" key="2">
    <citation type="submission" date="2025-09" db="UniProtKB">
        <authorList>
            <consortium name="Ensembl"/>
        </authorList>
    </citation>
    <scope>IDENTIFICATION</scope>
</reference>
<dbReference type="Ensembl" id="ENSAPOT00000009924.1">
    <property type="protein sequence ID" value="ENSAPOP00000004513.1"/>
    <property type="gene ID" value="ENSAPOG00000006107.1"/>
</dbReference>
<dbReference type="InterPro" id="IPR050504">
    <property type="entry name" value="IgSF_BTN/MOG"/>
</dbReference>
<name>A0A3Q1EL13_9TELE</name>
<feature type="domain" description="Ig-like" evidence="7">
    <location>
        <begin position="40"/>
        <end position="117"/>
    </location>
</feature>
<protein>
    <recommendedName>
        <fullName evidence="7">Ig-like domain-containing protein</fullName>
    </recommendedName>
</protein>
<evidence type="ECO:0000256" key="6">
    <source>
        <dbReference type="ARBA" id="ARBA00023319"/>
    </source>
</evidence>
<sequence>KFWCYSCFFCFNQITFHVNVQIQTCFYLSKGFVRVVVRVGEDVVLPCSLGPEVNIEPALFDWTKDQQEVFQYNAGASQSGDPQFKGRVSHFPDKLKNGDASILIRNIQLSDSGNYSCYSPRLQEQRFYVELVVGIVAKPRAMILDITRDQALLQCEVHGAFPVPQISWIDSVGTILPAMEKLENSDGLHYPPALTLQTTVTKTGIFRCVAAQKELNHITEARISTIIFSKFGPPDVPVFYFK</sequence>
<dbReference type="PROSITE" id="PS50835">
    <property type="entry name" value="IG_LIKE"/>
    <property type="match status" value="2"/>
</dbReference>
<dbReference type="GO" id="GO:0050852">
    <property type="term" value="P:T cell receptor signaling pathway"/>
    <property type="evidence" value="ECO:0007669"/>
    <property type="project" value="TreeGrafter"/>
</dbReference>
<evidence type="ECO:0000256" key="4">
    <source>
        <dbReference type="ARBA" id="ARBA00023157"/>
    </source>
</evidence>
<dbReference type="GO" id="GO:1903037">
    <property type="term" value="P:regulation of leukocyte cell-cell adhesion"/>
    <property type="evidence" value="ECO:0007669"/>
    <property type="project" value="UniProtKB-ARBA"/>
</dbReference>
<evidence type="ECO:0000259" key="7">
    <source>
        <dbReference type="PROSITE" id="PS50835"/>
    </source>
</evidence>
<dbReference type="GeneTree" id="ENSGT00940000180213"/>
<dbReference type="GO" id="GO:0009897">
    <property type="term" value="C:external side of plasma membrane"/>
    <property type="evidence" value="ECO:0007669"/>
    <property type="project" value="TreeGrafter"/>
</dbReference>
<dbReference type="Gene3D" id="2.60.40.10">
    <property type="entry name" value="Immunoglobulins"/>
    <property type="match status" value="2"/>
</dbReference>
<accession>A0A3Q1EL13</accession>